<name>A0A1J1J7G5_9DIPT</name>
<organism evidence="1 2">
    <name type="scientific">Clunio marinus</name>
    <dbReference type="NCBI Taxonomy" id="568069"/>
    <lineage>
        <taxon>Eukaryota</taxon>
        <taxon>Metazoa</taxon>
        <taxon>Ecdysozoa</taxon>
        <taxon>Arthropoda</taxon>
        <taxon>Hexapoda</taxon>
        <taxon>Insecta</taxon>
        <taxon>Pterygota</taxon>
        <taxon>Neoptera</taxon>
        <taxon>Endopterygota</taxon>
        <taxon>Diptera</taxon>
        <taxon>Nematocera</taxon>
        <taxon>Chironomoidea</taxon>
        <taxon>Chironomidae</taxon>
        <taxon>Clunio</taxon>
    </lineage>
</organism>
<dbReference type="AlphaFoldDB" id="A0A1J1J7G5"/>
<reference evidence="1 2" key="1">
    <citation type="submission" date="2015-04" db="EMBL/GenBank/DDBJ databases">
        <authorList>
            <person name="Syromyatnikov M.Y."/>
            <person name="Popov V.N."/>
        </authorList>
    </citation>
    <scope>NUCLEOTIDE SEQUENCE [LARGE SCALE GENOMIC DNA]</scope>
</reference>
<evidence type="ECO:0000313" key="2">
    <source>
        <dbReference type="Proteomes" id="UP000183832"/>
    </source>
</evidence>
<dbReference type="EMBL" id="CVRI01000075">
    <property type="protein sequence ID" value="CRL08327.1"/>
    <property type="molecule type" value="Genomic_DNA"/>
</dbReference>
<accession>A0A1J1J7G5</accession>
<proteinExistence type="predicted"/>
<keyword evidence="2" id="KW-1185">Reference proteome</keyword>
<sequence length="152" mass="17757">MKLISTNASIIVDHDNDWKYRQLYGIDFQHFFHLQHSQATYTRSESHGFVVIIGLARLQKIKILLRSGISNKTFLVCLREFTAVTSLKLSQRSESKSAVKKVFNFKTFKFRNEVAVRKQERKCYKLMDLWSCNVYKNTFNSSTSAYKSLSII</sequence>
<evidence type="ECO:0000313" key="1">
    <source>
        <dbReference type="EMBL" id="CRL08327.1"/>
    </source>
</evidence>
<protein>
    <submittedName>
        <fullName evidence="1">CLUMA_CG021469, isoform A</fullName>
    </submittedName>
</protein>
<gene>
    <name evidence="1" type="ORF">CLUMA_CG021469</name>
</gene>
<dbReference type="Proteomes" id="UP000183832">
    <property type="component" value="Unassembled WGS sequence"/>
</dbReference>